<evidence type="ECO:0000256" key="3">
    <source>
        <dbReference type="ARBA" id="ARBA00022759"/>
    </source>
</evidence>
<dbReference type="SMART" id="SM00892">
    <property type="entry name" value="Endonuclease_NS"/>
    <property type="match status" value="1"/>
</dbReference>
<dbReference type="OrthoDB" id="5960141at2759"/>
<dbReference type="AlphaFoldDB" id="A0A4C1SPK7"/>
<sequence length="449" mass="48910">MTSRLNLLVLAVAAAAVAAVALPAADLPEPGDLALVLGEEEFEDYLDKWLEIEERKFVNSTVSARSGCQIRINGDLGQPQPVYLRGGRFMQPNGNSGIVTLSTGEQVVVACTGSGRTIQHPNIAASVATGTATCVNNALVTGAGWLNGNSAFGGLVCSAHAFHDAEGTAQTCFGGNLVIRVGFWVNNVFHTWYWSCFDTRRLEVLYVWYDQTPENAVHQTGVDRPSWLVSSPGVAVNTQYTQVTQKQTIASLVGAQLADKYVTSHQFLARGHLAAKSDFVFATGQRSSSTSSTPHLNGSRLTPATGTGLSRYNLRARIGAAGYRTIIYTGTFGVSQLRDASGRLVDIYLHRDANNNPQLPVPLYYYKVAYDASRRLGTAFVSINNPYYTEAEARALTFCTDRCRNNAAFNWLRWQPDRIDIGYSFCCTVDDFRRTVPHLPAFTVNGLLA</sequence>
<proteinExistence type="inferred from homology"/>
<dbReference type="GO" id="GO:0003676">
    <property type="term" value="F:nucleic acid binding"/>
    <property type="evidence" value="ECO:0007669"/>
    <property type="project" value="InterPro"/>
</dbReference>
<dbReference type="GO" id="GO:0004521">
    <property type="term" value="F:RNA endonuclease activity"/>
    <property type="evidence" value="ECO:0007669"/>
    <property type="project" value="TreeGrafter"/>
</dbReference>
<evidence type="ECO:0000313" key="6">
    <source>
        <dbReference type="EMBL" id="GBP03856.1"/>
    </source>
</evidence>
<protein>
    <recommendedName>
        <fullName evidence="5">DNA/RNA non-specific endonuclease/pyrophosphatase/phosphodiesterase domain-containing protein</fullName>
    </recommendedName>
</protein>
<evidence type="ECO:0000313" key="7">
    <source>
        <dbReference type="Proteomes" id="UP000299102"/>
    </source>
</evidence>
<keyword evidence="3" id="KW-0378">Hydrolase</keyword>
<evidence type="ECO:0000256" key="1">
    <source>
        <dbReference type="ARBA" id="ARBA00010052"/>
    </source>
</evidence>
<keyword evidence="2" id="KW-0540">Nuclease</keyword>
<feature type="signal peptide" evidence="4">
    <location>
        <begin position="1"/>
        <end position="19"/>
    </location>
</feature>
<dbReference type="PANTHER" id="PTHR13966:SF19">
    <property type="entry name" value="NUCLEASE EXOG, MITOCHONDRIAL"/>
    <property type="match status" value="1"/>
</dbReference>
<dbReference type="SUPFAM" id="SSF54060">
    <property type="entry name" value="His-Me finger endonucleases"/>
    <property type="match status" value="1"/>
</dbReference>
<dbReference type="InterPro" id="IPR044929">
    <property type="entry name" value="DNA/RNA_non-sp_Endonuclease_sf"/>
</dbReference>
<evidence type="ECO:0000256" key="2">
    <source>
        <dbReference type="ARBA" id="ARBA00022722"/>
    </source>
</evidence>
<dbReference type="Proteomes" id="UP000299102">
    <property type="component" value="Unassembled WGS sequence"/>
</dbReference>
<dbReference type="PANTHER" id="PTHR13966">
    <property type="entry name" value="ENDONUCLEASE RELATED"/>
    <property type="match status" value="1"/>
</dbReference>
<keyword evidence="3" id="KW-0255">Endonuclease</keyword>
<dbReference type="GO" id="GO:0005634">
    <property type="term" value="C:nucleus"/>
    <property type="evidence" value="ECO:0007669"/>
    <property type="project" value="TreeGrafter"/>
</dbReference>
<name>A0A4C1SPK7_EUMVA</name>
<dbReference type="Pfam" id="PF01223">
    <property type="entry name" value="Endonuclease_NS"/>
    <property type="match status" value="1"/>
</dbReference>
<organism evidence="6 7">
    <name type="scientific">Eumeta variegata</name>
    <name type="common">Bagworm moth</name>
    <name type="synonym">Eumeta japonica</name>
    <dbReference type="NCBI Taxonomy" id="151549"/>
    <lineage>
        <taxon>Eukaryota</taxon>
        <taxon>Metazoa</taxon>
        <taxon>Ecdysozoa</taxon>
        <taxon>Arthropoda</taxon>
        <taxon>Hexapoda</taxon>
        <taxon>Insecta</taxon>
        <taxon>Pterygota</taxon>
        <taxon>Neoptera</taxon>
        <taxon>Endopterygota</taxon>
        <taxon>Lepidoptera</taxon>
        <taxon>Glossata</taxon>
        <taxon>Ditrysia</taxon>
        <taxon>Tineoidea</taxon>
        <taxon>Psychidae</taxon>
        <taxon>Oiketicinae</taxon>
        <taxon>Eumeta</taxon>
    </lineage>
</organism>
<feature type="domain" description="DNA/RNA non-specific endonuclease/pyrophosphatase/phosphodiesterase" evidence="5">
    <location>
        <begin position="189"/>
        <end position="432"/>
    </location>
</feature>
<keyword evidence="4" id="KW-0732">Signal</keyword>
<comment type="caution">
    <text evidence="6">The sequence shown here is derived from an EMBL/GenBank/DDBJ whole genome shotgun (WGS) entry which is preliminary data.</text>
</comment>
<feature type="chain" id="PRO_5020025797" description="DNA/RNA non-specific endonuclease/pyrophosphatase/phosphodiesterase domain-containing protein" evidence="4">
    <location>
        <begin position="20"/>
        <end position="449"/>
    </location>
</feature>
<keyword evidence="7" id="KW-1185">Reference proteome</keyword>
<dbReference type="GO" id="GO:0006309">
    <property type="term" value="P:apoptotic DNA fragmentation"/>
    <property type="evidence" value="ECO:0007669"/>
    <property type="project" value="TreeGrafter"/>
</dbReference>
<dbReference type="InterPro" id="IPR001604">
    <property type="entry name" value="Endo_G_ENPP1-like_dom"/>
</dbReference>
<dbReference type="GO" id="GO:0005743">
    <property type="term" value="C:mitochondrial inner membrane"/>
    <property type="evidence" value="ECO:0007669"/>
    <property type="project" value="TreeGrafter"/>
</dbReference>
<dbReference type="InterPro" id="IPR044925">
    <property type="entry name" value="His-Me_finger_sf"/>
</dbReference>
<dbReference type="STRING" id="151549.A0A4C1SPK7"/>
<dbReference type="Gene3D" id="3.40.570.10">
    <property type="entry name" value="Extracellular Endonuclease, subunit A"/>
    <property type="match status" value="1"/>
</dbReference>
<evidence type="ECO:0000259" key="5">
    <source>
        <dbReference type="SMART" id="SM00892"/>
    </source>
</evidence>
<dbReference type="GO" id="GO:0046872">
    <property type="term" value="F:metal ion binding"/>
    <property type="evidence" value="ECO:0007669"/>
    <property type="project" value="InterPro"/>
</dbReference>
<dbReference type="EMBL" id="BGZK01000011">
    <property type="protein sequence ID" value="GBP03856.1"/>
    <property type="molecule type" value="Genomic_DNA"/>
</dbReference>
<dbReference type="GO" id="GO:0000014">
    <property type="term" value="F:single-stranded DNA endodeoxyribonuclease activity"/>
    <property type="evidence" value="ECO:0007669"/>
    <property type="project" value="TreeGrafter"/>
</dbReference>
<dbReference type="InterPro" id="IPR040255">
    <property type="entry name" value="Non-specific_endonuclease"/>
</dbReference>
<accession>A0A4C1SPK7</accession>
<comment type="similarity">
    <text evidence="1">Belongs to the DNA/RNA non-specific endonuclease family.</text>
</comment>
<reference evidence="6 7" key="1">
    <citation type="journal article" date="2019" name="Commun. Biol.">
        <title>The bagworm genome reveals a unique fibroin gene that provides high tensile strength.</title>
        <authorList>
            <person name="Kono N."/>
            <person name="Nakamura H."/>
            <person name="Ohtoshi R."/>
            <person name="Tomita M."/>
            <person name="Numata K."/>
            <person name="Arakawa K."/>
        </authorList>
    </citation>
    <scope>NUCLEOTIDE SEQUENCE [LARGE SCALE GENOMIC DNA]</scope>
</reference>
<gene>
    <name evidence="6" type="ORF">EVAR_2543_1</name>
</gene>
<evidence type="ECO:0000256" key="4">
    <source>
        <dbReference type="SAM" id="SignalP"/>
    </source>
</evidence>